<keyword evidence="3" id="KW-0551">Lipid droplet</keyword>
<dbReference type="InterPro" id="IPR029058">
    <property type="entry name" value="AB_hydrolase_fold"/>
</dbReference>
<dbReference type="Gene3D" id="3.40.50.1820">
    <property type="entry name" value="alpha/beta hydrolase"/>
    <property type="match status" value="1"/>
</dbReference>
<evidence type="ECO:0000256" key="1">
    <source>
        <dbReference type="ARBA" id="ARBA00004502"/>
    </source>
</evidence>
<dbReference type="PANTHER" id="PTHR13390:SF0">
    <property type="entry name" value="LIPID DROPLET-ASSOCIATED HYDROLASE"/>
    <property type="match status" value="1"/>
</dbReference>
<accession>A0A175W2Z2</accession>
<dbReference type="InterPro" id="IPR019363">
    <property type="entry name" value="LDAH"/>
</dbReference>
<name>A0A175W2Z2_9PEZI</name>
<evidence type="ECO:0000256" key="3">
    <source>
        <dbReference type="ARBA" id="ARBA00022677"/>
    </source>
</evidence>
<evidence type="ECO:0000256" key="4">
    <source>
        <dbReference type="ARBA" id="ARBA00022801"/>
    </source>
</evidence>
<gene>
    <name evidence="5" type="ORF">MMYC01_206139</name>
</gene>
<dbReference type="GO" id="GO:0019915">
    <property type="term" value="P:lipid storage"/>
    <property type="evidence" value="ECO:0007669"/>
    <property type="project" value="InterPro"/>
</dbReference>
<dbReference type="GO" id="GO:0005811">
    <property type="term" value="C:lipid droplet"/>
    <property type="evidence" value="ECO:0007669"/>
    <property type="project" value="UniProtKB-SubCell"/>
</dbReference>
<comment type="subcellular location">
    <subcellularLocation>
        <location evidence="1">Lipid droplet</location>
    </subcellularLocation>
</comment>
<evidence type="ECO:0000313" key="6">
    <source>
        <dbReference type="Proteomes" id="UP000078237"/>
    </source>
</evidence>
<dbReference type="OrthoDB" id="448051at2759"/>
<dbReference type="SUPFAM" id="SSF53474">
    <property type="entry name" value="alpha/beta-Hydrolases"/>
    <property type="match status" value="1"/>
</dbReference>
<organism evidence="5 6">
    <name type="scientific">Madurella mycetomatis</name>
    <dbReference type="NCBI Taxonomy" id="100816"/>
    <lineage>
        <taxon>Eukaryota</taxon>
        <taxon>Fungi</taxon>
        <taxon>Dikarya</taxon>
        <taxon>Ascomycota</taxon>
        <taxon>Pezizomycotina</taxon>
        <taxon>Sordariomycetes</taxon>
        <taxon>Sordariomycetidae</taxon>
        <taxon>Sordariales</taxon>
        <taxon>Sordariales incertae sedis</taxon>
        <taxon>Madurella</taxon>
    </lineage>
</organism>
<dbReference type="GO" id="GO:0016298">
    <property type="term" value="F:lipase activity"/>
    <property type="evidence" value="ECO:0007669"/>
    <property type="project" value="InterPro"/>
</dbReference>
<proteinExistence type="inferred from homology"/>
<keyword evidence="6" id="KW-1185">Reference proteome</keyword>
<comment type="similarity">
    <text evidence="2">Belongs to the AB hydrolase superfamily. LDAH family.</text>
</comment>
<dbReference type="PANTHER" id="PTHR13390">
    <property type="entry name" value="LIPASE"/>
    <property type="match status" value="1"/>
</dbReference>
<dbReference type="VEuPathDB" id="FungiDB:MMYC01_206139"/>
<dbReference type="Pfam" id="PF10230">
    <property type="entry name" value="LIDHydrolase"/>
    <property type="match status" value="1"/>
</dbReference>
<comment type="caution">
    <text evidence="5">The sequence shown here is derived from an EMBL/GenBank/DDBJ whole genome shotgun (WGS) entry which is preliminary data.</text>
</comment>
<dbReference type="AlphaFoldDB" id="A0A175W2Z2"/>
<evidence type="ECO:0000256" key="2">
    <source>
        <dbReference type="ARBA" id="ARBA00008300"/>
    </source>
</evidence>
<protein>
    <submittedName>
        <fullName evidence="5">Lipid droplet-associated hydrolase</fullName>
    </submittedName>
</protein>
<dbReference type="Proteomes" id="UP000078237">
    <property type="component" value="Unassembled WGS sequence"/>
</dbReference>
<dbReference type="EMBL" id="LCTW02000152">
    <property type="protein sequence ID" value="KXX77620.1"/>
    <property type="molecule type" value="Genomic_DNA"/>
</dbReference>
<sequence>MTSRRMAASALARQSEVPFLEYASPNRVDVSRKHCLIFFIPGNPGLIDYYAPFLRTLRQLLDEREAKEGCRYAFHIYGRNLLGFEDRDHEPAFGTTTAEGVRIQPYTLEDQIQCLCDQVHQVNYSALQGSAAGSSGRAFDKVILIGHSVGAYIALEIFNRHHHRRLRSDGQLTNDHASSDPLATVELKAGILLFPTVVHIAQSSSGQKLALIRRVQFLDMFAHYIAKGFVNLWPRWILDAIVRRFLGFPEHAALATVRFLASNDGIWQALHMGKDEMETITEEKWSEDLWEIQGAEAGTGMGAKFFFYFAETDHWVADECRDEFIENRRRHAKGKTRIVVDEEKIPHAFCIHHSETVAEKVRLWIEDIAGP</sequence>
<evidence type="ECO:0000313" key="5">
    <source>
        <dbReference type="EMBL" id="KXX77620.1"/>
    </source>
</evidence>
<keyword evidence="4 5" id="KW-0378">Hydrolase</keyword>
<reference evidence="5 6" key="1">
    <citation type="journal article" date="2016" name="Genome Announc.">
        <title>Genome Sequence of Madurella mycetomatis mm55, Isolated from a Human Mycetoma Case in Sudan.</title>
        <authorList>
            <person name="Smit S."/>
            <person name="Derks M.F."/>
            <person name="Bervoets S."/>
            <person name="Fahal A."/>
            <person name="van Leeuwen W."/>
            <person name="van Belkum A."/>
            <person name="van de Sande W.W."/>
        </authorList>
    </citation>
    <scope>NUCLEOTIDE SEQUENCE [LARGE SCALE GENOMIC DNA]</scope>
    <source>
        <strain evidence="6">mm55</strain>
    </source>
</reference>